<keyword evidence="11" id="KW-1185">Reference proteome</keyword>
<protein>
    <recommendedName>
        <fullName evidence="5">Inositol-1-monophosphatase</fullName>
        <ecNumber evidence="4">3.1.3.25</ecNumber>
    </recommendedName>
</protein>
<dbReference type="EC" id="3.1.3.25" evidence="4"/>
<dbReference type="PROSITE" id="PS00629">
    <property type="entry name" value="IMP_1"/>
    <property type="match status" value="1"/>
</dbReference>
<comment type="similarity">
    <text evidence="3">Belongs to the inositol monophosphatase superfamily.</text>
</comment>
<comment type="caution">
    <text evidence="10">The sequence shown here is derived from an EMBL/GenBank/DDBJ whole genome shotgun (WGS) entry which is preliminary data.</text>
</comment>
<feature type="binding site" evidence="9">
    <location>
        <position position="213"/>
    </location>
    <ligand>
        <name>Mg(2+)</name>
        <dbReference type="ChEBI" id="CHEBI:18420"/>
        <label>1</label>
        <note>catalytic</note>
    </ligand>
</feature>
<keyword evidence="7" id="KW-0378">Hydrolase</keyword>
<dbReference type="GO" id="GO:0046872">
    <property type="term" value="F:metal ion binding"/>
    <property type="evidence" value="ECO:0007669"/>
    <property type="project" value="UniProtKB-KW"/>
</dbReference>
<evidence type="ECO:0000256" key="2">
    <source>
        <dbReference type="ARBA" id="ARBA00001946"/>
    </source>
</evidence>
<dbReference type="SUPFAM" id="SSF56655">
    <property type="entry name" value="Carbohydrate phosphatase"/>
    <property type="match status" value="1"/>
</dbReference>
<dbReference type="InterPro" id="IPR022337">
    <property type="entry name" value="Inositol_monophosphatase_SuhB"/>
</dbReference>
<dbReference type="GO" id="GO:0006020">
    <property type="term" value="P:inositol metabolic process"/>
    <property type="evidence" value="ECO:0007669"/>
    <property type="project" value="TreeGrafter"/>
</dbReference>
<dbReference type="InterPro" id="IPR020583">
    <property type="entry name" value="Inositol_monoP_metal-BS"/>
</dbReference>
<reference evidence="10 11" key="1">
    <citation type="submission" date="2018-09" db="EMBL/GenBank/DDBJ databases">
        <title>Mesorhizobium carmichaelinearum sp. nov. isolated from Carmichaelinea spp. root nodules in New Zealand.</title>
        <authorList>
            <person name="De Meyer S.E."/>
        </authorList>
    </citation>
    <scope>NUCLEOTIDE SEQUENCE [LARGE SCALE GENOMIC DNA]</scope>
    <source>
        <strain evidence="10 11">ICMP19557</strain>
    </source>
</reference>
<evidence type="ECO:0000256" key="3">
    <source>
        <dbReference type="ARBA" id="ARBA00009759"/>
    </source>
</evidence>
<dbReference type="Gene3D" id="3.40.190.80">
    <property type="match status" value="1"/>
</dbReference>
<evidence type="ECO:0000313" key="11">
    <source>
        <dbReference type="Proteomes" id="UP000272706"/>
    </source>
</evidence>
<accession>A0A3A5KG45</accession>
<feature type="binding site" evidence="9">
    <location>
        <position position="87"/>
    </location>
    <ligand>
        <name>Mg(2+)</name>
        <dbReference type="ChEBI" id="CHEBI:18420"/>
        <label>1</label>
        <note>catalytic</note>
    </ligand>
</feature>
<keyword evidence="6 9" id="KW-0479">Metal-binding</keyword>
<evidence type="ECO:0000256" key="9">
    <source>
        <dbReference type="PIRSR" id="PIRSR600760-2"/>
    </source>
</evidence>
<keyword evidence="8 9" id="KW-0460">Magnesium</keyword>
<comment type="cofactor">
    <cofactor evidence="2 9">
        <name>Mg(2+)</name>
        <dbReference type="ChEBI" id="CHEBI:18420"/>
    </cofactor>
</comment>
<dbReference type="EMBL" id="QZWZ01000031">
    <property type="protein sequence ID" value="RJT31399.1"/>
    <property type="molecule type" value="Genomic_DNA"/>
</dbReference>
<evidence type="ECO:0000256" key="1">
    <source>
        <dbReference type="ARBA" id="ARBA00001033"/>
    </source>
</evidence>
<evidence type="ECO:0000256" key="8">
    <source>
        <dbReference type="ARBA" id="ARBA00022842"/>
    </source>
</evidence>
<comment type="catalytic activity">
    <reaction evidence="1">
        <text>a myo-inositol phosphate + H2O = myo-inositol + phosphate</text>
        <dbReference type="Rhea" id="RHEA:24056"/>
        <dbReference type="ChEBI" id="CHEBI:15377"/>
        <dbReference type="ChEBI" id="CHEBI:17268"/>
        <dbReference type="ChEBI" id="CHEBI:43474"/>
        <dbReference type="ChEBI" id="CHEBI:84139"/>
        <dbReference type="EC" id="3.1.3.25"/>
    </reaction>
</comment>
<dbReference type="Gene3D" id="3.30.540.10">
    <property type="entry name" value="Fructose-1,6-Bisphosphatase, subunit A, domain 1"/>
    <property type="match status" value="1"/>
</dbReference>
<dbReference type="InterPro" id="IPR000760">
    <property type="entry name" value="Inositol_monophosphatase-like"/>
</dbReference>
<sequence length="264" mass="28062">MTNDLDARMRFAIELARRAGELGLRYFRDLENLTIESKGHQDLVSDGDREVELFIRAAIAADYPKDGIVGEEHEAVTGSTGYVWVIDPIDGTANFVRGIPAWAVVIACARDGETVVGVIHEPSTGETFHGHRGGGAFVNGRPIKASQAASLSEGSVGTGLSNRAATEHVAVLIRLIMAEGGVFFRNASGALMLAYAASGRLLGYVEEHMNAWDCLAGMLLVEEAGGMVLKPDPTTVLRDGTLVIASGSAIYPKLKSLCSEAFKS</sequence>
<dbReference type="PANTHER" id="PTHR20854:SF4">
    <property type="entry name" value="INOSITOL-1-MONOPHOSPHATASE-RELATED"/>
    <property type="match status" value="1"/>
</dbReference>
<dbReference type="OrthoDB" id="9785695at2"/>
<evidence type="ECO:0000313" key="10">
    <source>
        <dbReference type="EMBL" id="RJT31399.1"/>
    </source>
</evidence>
<dbReference type="Pfam" id="PF00459">
    <property type="entry name" value="Inositol_P"/>
    <property type="match status" value="1"/>
</dbReference>
<dbReference type="CDD" id="cd01643">
    <property type="entry name" value="Bacterial_IMPase_like_2"/>
    <property type="match status" value="1"/>
</dbReference>
<dbReference type="PRINTS" id="PR00377">
    <property type="entry name" value="IMPHPHTASES"/>
</dbReference>
<dbReference type="PANTHER" id="PTHR20854">
    <property type="entry name" value="INOSITOL MONOPHOSPHATASE"/>
    <property type="match status" value="1"/>
</dbReference>
<feature type="binding site" evidence="9">
    <location>
        <position position="90"/>
    </location>
    <ligand>
        <name>Mg(2+)</name>
        <dbReference type="ChEBI" id="CHEBI:18420"/>
        <label>2</label>
    </ligand>
</feature>
<dbReference type="Proteomes" id="UP000272706">
    <property type="component" value="Unassembled WGS sequence"/>
</dbReference>
<dbReference type="RefSeq" id="WP_120017639.1">
    <property type="nucleotide sequence ID" value="NZ_QZWZ01000031.1"/>
</dbReference>
<feature type="binding site" evidence="9">
    <location>
        <position position="71"/>
    </location>
    <ligand>
        <name>Mg(2+)</name>
        <dbReference type="ChEBI" id="CHEBI:18420"/>
        <label>1</label>
        <note>catalytic</note>
    </ligand>
</feature>
<organism evidence="10 11">
    <name type="scientific">Mesorhizobium waimense</name>
    <dbReference type="NCBI Taxonomy" id="1300307"/>
    <lineage>
        <taxon>Bacteria</taxon>
        <taxon>Pseudomonadati</taxon>
        <taxon>Pseudomonadota</taxon>
        <taxon>Alphaproteobacteria</taxon>
        <taxon>Hyphomicrobiales</taxon>
        <taxon>Phyllobacteriaceae</taxon>
        <taxon>Mesorhizobium</taxon>
    </lineage>
</organism>
<dbReference type="AlphaFoldDB" id="A0A3A5KG45"/>
<dbReference type="FunFam" id="3.30.540.10:FF:000003">
    <property type="entry name" value="Inositol-1-monophosphatase"/>
    <property type="match status" value="1"/>
</dbReference>
<dbReference type="GO" id="GO:0007165">
    <property type="term" value="P:signal transduction"/>
    <property type="evidence" value="ECO:0007669"/>
    <property type="project" value="TreeGrafter"/>
</dbReference>
<dbReference type="GO" id="GO:0008934">
    <property type="term" value="F:inositol monophosphate 1-phosphatase activity"/>
    <property type="evidence" value="ECO:0007669"/>
    <property type="project" value="InterPro"/>
</dbReference>
<proteinExistence type="inferred from homology"/>
<gene>
    <name evidence="10" type="ORF">D3227_28885</name>
</gene>
<evidence type="ECO:0000256" key="4">
    <source>
        <dbReference type="ARBA" id="ARBA00013106"/>
    </source>
</evidence>
<feature type="binding site" evidence="9">
    <location>
        <position position="89"/>
    </location>
    <ligand>
        <name>Mg(2+)</name>
        <dbReference type="ChEBI" id="CHEBI:18420"/>
        <label>1</label>
        <note>catalytic</note>
    </ligand>
</feature>
<evidence type="ECO:0000256" key="5">
    <source>
        <dbReference type="ARBA" id="ARBA00019784"/>
    </source>
</evidence>
<evidence type="ECO:0000256" key="7">
    <source>
        <dbReference type="ARBA" id="ARBA00022801"/>
    </source>
</evidence>
<evidence type="ECO:0000256" key="6">
    <source>
        <dbReference type="ARBA" id="ARBA00022723"/>
    </source>
</evidence>
<name>A0A3A5KG45_9HYPH</name>
<dbReference type="PRINTS" id="PR01959">
    <property type="entry name" value="SBIMPHPHTASE"/>
</dbReference>